<protein>
    <recommendedName>
        <fullName evidence="2">Glycosyl transferase family 1 domain-containing protein</fullName>
    </recommendedName>
</protein>
<dbReference type="SUPFAM" id="SSF53756">
    <property type="entry name" value="UDP-Glycosyltransferase/glycogen phosphorylase"/>
    <property type="match status" value="1"/>
</dbReference>
<dbReference type="STRING" id="28117.BHV66_08545"/>
<name>A0A1Q6F457_9BACT</name>
<dbReference type="InterPro" id="IPR001296">
    <property type="entry name" value="Glyco_trans_1"/>
</dbReference>
<evidence type="ECO:0000256" key="1">
    <source>
        <dbReference type="SAM" id="MobiDB-lite"/>
    </source>
</evidence>
<comment type="caution">
    <text evidence="3">The sequence shown here is derived from an EMBL/GenBank/DDBJ whole genome shotgun (WGS) entry which is preliminary data.</text>
</comment>
<dbReference type="Pfam" id="PF00534">
    <property type="entry name" value="Glycos_transf_1"/>
    <property type="match status" value="1"/>
</dbReference>
<feature type="region of interest" description="Disordered" evidence="1">
    <location>
        <begin position="1"/>
        <end position="28"/>
    </location>
</feature>
<gene>
    <name evidence="3" type="ORF">BHV66_08545</name>
</gene>
<dbReference type="GO" id="GO:0016757">
    <property type="term" value="F:glycosyltransferase activity"/>
    <property type="evidence" value="ECO:0007669"/>
    <property type="project" value="InterPro"/>
</dbReference>
<accession>A0A1Q6F457</accession>
<evidence type="ECO:0000259" key="2">
    <source>
        <dbReference type="Pfam" id="PF00534"/>
    </source>
</evidence>
<dbReference type="Proteomes" id="UP000187417">
    <property type="component" value="Unassembled WGS sequence"/>
</dbReference>
<dbReference type="AlphaFoldDB" id="A0A1Q6F457"/>
<feature type="domain" description="Glycosyl transferase family 1" evidence="2">
    <location>
        <begin position="97"/>
        <end position="211"/>
    </location>
</feature>
<dbReference type="Gene3D" id="3.40.50.2000">
    <property type="entry name" value="Glycogen Phosphorylase B"/>
    <property type="match status" value="1"/>
</dbReference>
<organism evidence="3 4">
    <name type="scientific">Alistipes putredinis</name>
    <dbReference type="NCBI Taxonomy" id="28117"/>
    <lineage>
        <taxon>Bacteria</taxon>
        <taxon>Pseudomonadati</taxon>
        <taxon>Bacteroidota</taxon>
        <taxon>Bacteroidia</taxon>
        <taxon>Bacteroidales</taxon>
        <taxon>Rikenellaceae</taxon>
        <taxon>Alistipes</taxon>
    </lineage>
</organism>
<dbReference type="RefSeq" id="WP_279048887.1">
    <property type="nucleotide sequence ID" value="NZ_CAMQOD010000022.1"/>
</dbReference>
<evidence type="ECO:0000313" key="3">
    <source>
        <dbReference type="EMBL" id="OKY93685.1"/>
    </source>
</evidence>
<evidence type="ECO:0000313" key="4">
    <source>
        <dbReference type="Proteomes" id="UP000187417"/>
    </source>
</evidence>
<reference evidence="3 4" key="1">
    <citation type="journal article" date="2016" name="Nat. Biotechnol.">
        <title>Measurement of bacterial replication rates in microbial communities.</title>
        <authorList>
            <person name="Brown C.T."/>
            <person name="Olm M.R."/>
            <person name="Thomas B.C."/>
            <person name="Banfield J.F."/>
        </authorList>
    </citation>
    <scope>NUCLEOTIDE SEQUENCE [LARGE SCALE GENOMIC DNA]</scope>
    <source>
        <strain evidence="3">CAG:67_53_122</strain>
    </source>
</reference>
<dbReference type="EMBL" id="MNQH01000033">
    <property type="protein sequence ID" value="OKY93685.1"/>
    <property type="molecule type" value="Genomic_DNA"/>
</dbReference>
<proteinExistence type="predicted"/>
<sequence>MENIWGPQRKTGNMEEESLREENRKAHEEDERFRMTAVKAAGQVRQRMRCATGESDEVIRRKFMLPERYILTLMTVETLGQERMLLDLMAGGRLGADLVLCGRRSFYADMLLRTARDRRLALRTNFIYEYSPEELSAFFRMADGLVYLPRKWGRVQPVVEALYAGIPAVLSDTRRNRLTAGDAARYIACPELDELADTLDAILSDSGLRRQVQGCCLRRVERWKTPDDNLRTKE</sequence>